<gene>
    <name evidence="3" type="ORF">TTHERM_00809200</name>
</gene>
<dbReference type="InterPro" id="IPR018490">
    <property type="entry name" value="cNMP-bd_dom_sf"/>
</dbReference>
<protein>
    <submittedName>
        <fullName evidence="3">Cation channel family protein</fullName>
    </submittedName>
</protein>
<dbReference type="Gene3D" id="1.10.287.70">
    <property type="match status" value="1"/>
</dbReference>
<keyword evidence="1" id="KW-0472">Membrane</keyword>
<evidence type="ECO:0000259" key="2">
    <source>
        <dbReference type="PROSITE" id="PS50042"/>
    </source>
</evidence>
<keyword evidence="4" id="KW-1185">Reference proteome</keyword>
<name>Q233Q4_TETTS</name>
<dbReference type="SUPFAM" id="SSF51206">
    <property type="entry name" value="cAMP-binding domain-like"/>
    <property type="match status" value="1"/>
</dbReference>
<dbReference type="InParanoid" id="Q233Q4"/>
<dbReference type="GO" id="GO:0003254">
    <property type="term" value="P:regulation of membrane depolarization"/>
    <property type="evidence" value="ECO:0007669"/>
    <property type="project" value="TreeGrafter"/>
</dbReference>
<dbReference type="Proteomes" id="UP000009168">
    <property type="component" value="Unassembled WGS sequence"/>
</dbReference>
<proteinExistence type="predicted"/>
<dbReference type="OrthoDB" id="421226at2759"/>
<dbReference type="HOGENOM" id="CLU_300650_0_0_1"/>
<accession>Q233Q4</accession>
<feature type="transmembrane region" description="Helical" evidence="1">
    <location>
        <begin position="15"/>
        <end position="42"/>
    </location>
</feature>
<dbReference type="RefSeq" id="XP_001012020.2">
    <property type="nucleotide sequence ID" value="XM_001012020.2"/>
</dbReference>
<evidence type="ECO:0000313" key="3">
    <source>
        <dbReference type="EMBL" id="EAR91775.2"/>
    </source>
</evidence>
<dbReference type="PROSITE" id="PS50042">
    <property type="entry name" value="CNMP_BINDING_3"/>
    <property type="match status" value="1"/>
</dbReference>
<dbReference type="KEGG" id="tet:TTHERM_00809200"/>
<sequence length="688" mass="81005">MITVGYGDVRPTNPLEVGVCIILMMTCCLVFGFTINQIGYIFQDMYMKEKNILLKRNVISKYMQKKEINSQTQNQVLEYLEYVWREDLDEHQQEANTILNQLSSNLKQQIQLESNKLVLKENRILKDNFSPQILAEIIPFIQEQNCTPGEVIIDEQIGNTEGYLYFVQQGEVEQYKNCQQTQIYLKNKKQSIVSIKKILQGENFGQKAFFTGEKQSLSCSSCHERNHTEIQCPILHYIPKKFKVLQENTINTPHLVRQTQFNRKIAQKRNTFQDLENNVYRGLQFIEEKGEDLDEFENEYLEFSFFQKNQLYNSDLEQNQEKVLVYSQKVKSMYQRNQTSKEENDKYSKRKSRIYSFVSNHLIKQKTLDEENIQSAKSIQNKSENENENEINLEQENFRKKMHKKFMNTMSVIYQSSKLIQEHEEQSESNNYSKQTIGQIQRPSFIMNQSIKDIQIQEKCTKNQKVSDVSNNLKTQIESHIQLSLQPYSNKNEIDTEFNTHFDIFFGQFESLQNYKYYFPQQNYKEVLNKLNDIIINQVNARGINMKNFLKNENGISSFKRRNNVFNFIKKKIYDSQLLQAVDSQNQNINGNNPDLEAQQNFTLQDTQFKPQSLSVESENKTTISKIQQSYNLNGLTAQAMNDISTNALNNSIKVDLDTPELEDEQQDFRVLPLVSYPRRSYFYDSNN</sequence>
<dbReference type="InterPro" id="IPR014710">
    <property type="entry name" value="RmlC-like_jellyroll"/>
</dbReference>
<dbReference type="GO" id="GO:0098855">
    <property type="term" value="C:HCN channel complex"/>
    <property type="evidence" value="ECO:0007669"/>
    <property type="project" value="TreeGrafter"/>
</dbReference>
<dbReference type="PANTHER" id="PTHR45689">
    <property type="entry name" value="I[[H]] CHANNEL, ISOFORM E"/>
    <property type="match status" value="1"/>
</dbReference>
<reference evidence="4" key="1">
    <citation type="journal article" date="2006" name="PLoS Biol.">
        <title>Macronuclear genome sequence of the ciliate Tetrahymena thermophila, a model eukaryote.</title>
        <authorList>
            <person name="Eisen J.A."/>
            <person name="Coyne R.S."/>
            <person name="Wu M."/>
            <person name="Wu D."/>
            <person name="Thiagarajan M."/>
            <person name="Wortman J.R."/>
            <person name="Badger J.H."/>
            <person name="Ren Q."/>
            <person name="Amedeo P."/>
            <person name="Jones K.M."/>
            <person name="Tallon L.J."/>
            <person name="Delcher A.L."/>
            <person name="Salzberg S.L."/>
            <person name="Silva J.C."/>
            <person name="Haas B.J."/>
            <person name="Majoros W.H."/>
            <person name="Farzad M."/>
            <person name="Carlton J.M."/>
            <person name="Smith R.K. Jr."/>
            <person name="Garg J."/>
            <person name="Pearlman R.E."/>
            <person name="Karrer K.M."/>
            <person name="Sun L."/>
            <person name="Manning G."/>
            <person name="Elde N.C."/>
            <person name="Turkewitz A.P."/>
            <person name="Asai D.J."/>
            <person name="Wilkes D.E."/>
            <person name="Wang Y."/>
            <person name="Cai H."/>
            <person name="Collins K."/>
            <person name="Stewart B.A."/>
            <person name="Lee S.R."/>
            <person name="Wilamowska K."/>
            <person name="Weinberg Z."/>
            <person name="Ruzzo W.L."/>
            <person name="Wloga D."/>
            <person name="Gaertig J."/>
            <person name="Frankel J."/>
            <person name="Tsao C.-C."/>
            <person name="Gorovsky M.A."/>
            <person name="Keeling P.J."/>
            <person name="Waller R.F."/>
            <person name="Patron N.J."/>
            <person name="Cherry J.M."/>
            <person name="Stover N.A."/>
            <person name="Krieger C.J."/>
            <person name="del Toro C."/>
            <person name="Ryder H.F."/>
            <person name="Williamson S.C."/>
            <person name="Barbeau R.A."/>
            <person name="Hamilton E.P."/>
            <person name="Orias E."/>
        </authorList>
    </citation>
    <scope>NUCLEOTIDE SEQUENCE [LARGE SCALE GENOMIC DNA]</scope>
    <source>
        <strain evidence="4">SB210</strain>
    </source>
</reference>
<dbReference type="GO" id="GO:0035725">
    <property type="term" value="P:sodium ion transmembrane transport"/>
    <property type="evidence" value="ECO:0007669"/>
    <property type="project" value="TreeGrafter"/>
</dbReference>
<evidence type="ECO:0000256" key="1">
    <source>
        <dbReference type="SAM" id="Phobius"/>
    </source>
</evidence>
<dbReference type="AlphaFoldDB" id="Q233Q4"/>
<feature type="domain" description="Cyclic nucleotide-binding" evidence="2">
    <location>
        <begin position="125"/>
        <end position="218"/>
    </location>
</feature>
<dbReference type="InterPro" id="IPR000595">
    <property type="entry name" value="cNMP-bd_dom"/>
</dbReference>
<organism evidence="3 4">
    <name type="scientific">Tetrahymena thermophila (strain SB210)</name>
    <dbReference type="NCBI Taxonomy" id="312017"/>
    <lineage>
        <taxon>Eukaryota</taxon>
        <taxon>Sar</taxon>
        <taxon>Alveolata</taxon>
        <taxon>Ciliophora</taxon>
        <taxon>Intramacronucleata</taxon>
        <taxon>Oligohymenophorea</taxon>
        <taxon>Hymenostomatida</taxon>
        <taxon>Tetrahymenina</taxon>
        <taxon>Tetrahymenidae</taxon>
        <taxon>Tetrahymena</taxon>
    </lineage>
</organism>
<evidence type="ECO:0000313" key="4">
    <source>
        <dbReference type="Proteomes" id="UP000009168"/>
    </source>
</evidence>
<dbReference type="Gene3D" id="1.10.287.630">
    <property type="entry name" value="Helix hairpin bin"/>
    <property type="match status" value="1"/>
</dbReference>
<dbReference type="PANTHER" id="PTHR45689:SF5">
    <property type="entry name" value="I[[H]] CHANNEL, ISOFORM E"/>
    <property type="match status" value="1"/>
</dbReference>
<keyword evidence="1" id="KW-1133">Transmembrane helix</keyword>
<dbReference type="EMBL" id="GG662769">
    <property type="protein sequence ID" value="EAR91775.2"/>
    <property type="molecule type" value="Genomic_DNA"/>
</dbReference>
<dbReference type="CDD" id="cd00038">
    <property type="entry name" value="CAP_ED"/>
    <property type="match status" value="1"/>
</dbReference>
<keyword evidence="1" id="KW-0812">Transmembrane</keyword>
<dbReference type="Gene3D" id="2.60.120.10">
    <property type="entry name" value="Jelly Rolls"/>
    <property type="match status" value="1"/>
</dbReference>
<dbReference type="GO" id="GO:0005249">
    <property type="term" value="F:voltage-gated potassium channel activity"/>
    <property type="evidence" value="ECO:0007669"/>
    <property type="project" value="TreeGrafter"/>
</dbReference>
<dbReference type="SUPFAM" id="SSF81324">
    <property type="entry name" value="Voltage-gated potassium channels"/>
    <property type="match status" value="1"/>
</dbReference>
<dbReference type="GeneID" id="7829663"/>
<dbReference type="InterPro" id="IPR051413">
    <property type="entry name" value="K/Na_HCN_channel"/>
</dbReference>